<evidence type="ECO:0000313" key="2">
    <source>
        <dbReference type="EMBL" id="AKQ70712.1"/>
    </source>
</evidence>
<keyword evidence="3" id="KW-1185">Reference proteome</keyword>
<evidence type="ECO:0000313" key="3">
    <source>
        <dbReference type="Proteomes" id="UP000009026"/>
    </source>
</evidence>
<dbReference type="SUPFAM" id="SSF53474">
    <property type="entry name" value="alpha/beta-Hydrolases"/>
    <property type="match status" value="1"/>
</dbReference>
<dbReference type="eggNOG" id="COG0596">
    <property type="taxonomic scope" value="Bacteria"/>
</dbReference>
<evidence type="ECO:0000259" key="1">
    <source>
        <dbReference type="Pfam" id="PF00561"/>
    </source>
</evidence>
<protein>
    <submittedName>
        <fullName evidence="2">Alpha/beta hydrolase fold protein</fullName>
    </submittedName>
</protein>
<accession>A0A0H4XQR0</accession>
<dbReference type="AlphaFoldDB" id="A0A0H4XQR0"/>
<feature type="domain" description="AB hydrolase-1" evidence="1">
    <location>
        <begin position="30"/>
        <end position="171"/>
    </location>
</feature>
<dbReference type="STRING" id="1297742.A176_007624"/>
<proteinExistence type="predicted"/>
<dbReference type="Proteomes" id="UP000009026">
    <property type="component" value="Chromosome"/>
</dbReference>
<dbReference type="InterPro" id="IPR029058">
    <property type="entry name" value="AB_hydrolase_fold"/>
</dbReference>
<gene>
    <name evidence="2" type="ORF">A176_007624</name>
</gene>
<organism evidence="2 3">
    <name type="scientific">Pseudomyxococcus hansupus</name>
    <dbReference type="NCBI Taxonomy" id="1297742"/>
    <lineage>
        <taxon>Bacteria</taxon>
        <taxon>Pseudomonadati</taxon>
        <taxon>Myxococcota</taxon>
        <taxon>Myxococcia</taxon>
        <taxon>Myxococcales</taxon>
        <taxon>Cystobacterineae</taxon>
        <taxon>Myxococcaceae</taxon>
        <taxon>Pseudomyxococcus</taxon>
    </lineage>
</organism>
<dbReference type="PATRIC" id="fig|1297742.4.peg.7757"/>
<sequence>MTSVAPVQVVTLSDGGVVAYARHGAPGGRLVVMHHGLVGNTEMDAGWAALAAKAGVELLVLARPGYGASPPRAMSSVADWPACVEAVLERLEVPERFDVLGLSAGAPYAYALAAGLRARVERVAIVSGVPRVCEPDVLAHYAEVNQAAYAGFLSADDETLRSQFEGWLQVLASTVEDEDGLMAAALRDIQHHGYAGPAREARLQARPWGFRMEDVHQQVELWHARGDDQVPFEAVKTSIRQLPRARLNIQEHPSHMPSEETARAVFRFLSSPVARS</sequence>
<dbReference type="RefSeq" id="WP_002633655.1">
    <property type="nucleotide sequence ID" value="NZ_CP012109.1"/>
</dbReference>
<dbReference type="GO" id="GO:0016787">
    <property type="term" value="F:hydrolase activity"/>
    <property type="evidence" value="ECO:0007669"/>
    <property type="project" value="UniProtKB-KW"/>
</dbReference>
<dbReference type="EMBL" id="CP012109">
    <property type="protein sequence ID" value="AKQ70712.1"/>
    <property type="molecule type" value="Genomic_DNA"/>
</dbReference>
<dbReference type="Gene3D" id="3.40.50.1820">
    <property type="entry name" value="alpha/beta hydrolase"/>
    <property type="match status" value="1"/>
</dbReference>
<dbReference type="InterPro" id="IPR000073">
    <property type="entry name" value="AB_hydrolase_1"/>
</dbReference>
<keyword evidence="2" id="KW-0378">Hydrolase</keyword>
<dbReference type="PANTHER" id="PTHR45763:SF46">
    <property type="entry name" value="AB HYDROLASE-1 DOMAIN-CONTAINING PROTEIN"/>
    <property type="match status" value="1"/>
</dbReference>
<dbReference type="KEGG" id="mym:A176_007624"/>
<dbReference type="Pfam" id="PF00561">
    <property type="entry name" value="Abhydrolase_1"/>
    <property type="match status" value="1"/>
</dbReference>
<name>A0A0H4XQR0_9BACT</name>
<dbReference type="OrthoDB" id="9779853at2"/>
<dbReference type="PANTHER" id="PTHR45763">
    <property type="entry name" value="HYDROLASE, ALPHA/BETA FOLD FAMILY PROTEIN, EXPRESSED-RELATED"/>
    <property type="match status" value="1"/>
</dbReference>
<reference evidence="2 3" key="1">
    <citation type="journal article" date="2016" name="PLoS ONE">
        <title>Complete Genome Sequence and Comparative Genomics of a Novel Myxobacterium Myxococcus hansupus.</title>
        <authorList>
            <person name="Sharma G."/>
            <person name="Narwani T."/>
            <person name="Subramanian S."/>
        </authorList>
    </citation>
    <scope>NUCLEOTIDE SEQUENCE [LARGE SCALE GENOMIC DNA]</scope>
    <source>
        <strain evidence="3">mixupus</strain>
    </source>
</reference>